<reference evidence="1" key="1">
    <citation type="submission" date="2023-12" db="EMBL/GenBank/DDBJ databases">
        <title>Genome assembly of Anisodus tanguticus.</title>
        <authorList>
            <person name="Wang Y.-J."/>
        </authorList>
    </citation>
    <scope>NUCLEOTIDE SEQUENCE</scope>
    <source>
        <strain evidence="1">KB-2021</strain>
        <tissue evidence="1">Leaf</tissue>
    </source>
</reference>
<dbReference type="AlphaFoldDB" id="A0AAE1VHW5"/>
<dbReference type="EMBL" id="JAVYJV010000008">
    <property type="protein sequence ID" value="KAK4364301.1"/>
    <property type="molecule type" value="Genomic_DNA"/>
</dbReference>
<keyword evidence="2" id="KW-1185">Reference proteome</keyword>
<dbReference type="Pfam" id="PF12796">
    <property type="entry name" value="Ank_2"/>
    <property type="match status" value="1"/>
</dbReference>
<organism evidence="1 2">
    <name type="scientific">Anisodus tanguticus</name>
    <dbReference type="NCBI Taxonomy" id="243964"/>
    <lineage>
        <taxon>Eukaryota</taxon>
        <taxon>Viridiplantae</taxon>
        <taxon>Streptophyta</taxon>
        <taxon>Embryophyta</taxon>
        <taxon>Tracheophyta</taxon>
        <taxon>Spermatophyta</taxon>
        <taxon>Magnoliopsida</taxon>
        <taxon>eudicotyledons</taxon>
        <taxon>Gunneridae</taxon>
        <taxon>Pentapetalae</taxon>
        <taxon>asterids</taxon>
        <taxon>lamiids</taxon>
        <taxon>Solanales</taxon>
        <taxon>Solanaceae</taxon>
        <taxon>Solanoideae</taxon>
        <taxon>Hyoscyameae</taxon>
        <taxon>Anisodus</taxon>
    </lineage>
</organism>
<dbReference type="InterPro" id="IPR036770">
    <property type="entry name" value="Ankyrin_rpt-contain_sf"/>
</dbReference>
<dbReference type="Gene3D" id="1.25.40.20">
    <property type="entry name" value="Ankyrin repeat-containing domain"/>
    <property type="match status" value="1"/>
</dbReference>
<proteinExistence type="predicted"/>
<name>A0AAE1VHW5_9SOLA</name>
<accession>A0AAE1VHW5</accession>
<dbReference type="Proteomes" id="UP001291623">
    <property type="component" value="Unassembled WGS sequence"/>
</dbReference>
<sequence length="176" mass="19530">MLYVEIVKELLSTPSCDITCRVRSGTDERVALHYAAINGSVDIIDELVTVSSDSLKEVTYFGETALHLAVKYFKLEALKRLLIWLEHVGMIEMVNKGDKEGTLLHYAVSRKQLEASIFLLYYHVLFLFSGFPSGVRYQHWSPTNPFGGSALGIPYLGLKLDTLVKEGAAPSFASIG</sequence>
<evidence type="ECO:0000313" key="1">
    <source>
        <dbReference type="EMBL" id="KAK4364301.1"/>
    </source>
</evidence>
<dbReference type="PANTHER" id="PTHR24128:SF61">
    <property type="entry name" value="ANKYRIN REPEAT-CONTAINING PROTEIN BDA1-LIKE"/>
    <property type="match status" value="1"/>
</dbReference>
<evidence type="ECO:0000313" key="2">
    <source>
        <dbReference type="Proteomes" id="UP001291623"/>
    </source>
</evidence>
<comment type="caution">
    <text evidence="1">The sequence shown here is derived from an EMBL/GenBank/DDBJ whole genome shotgun (WGS) entry which is preliminary data.</text>
</comment>
<protein>
    <submittedName>
        <fullName evidence="1">Uncharacterized protein</fullName>
    </submittedName>
</protein>
<dbReference type="SUPFAM" id="SSF48403">
    <property type="entry name" value="Ankyrin repeat"/>
    <property type="match status" value="1"/>
</dbReference>
<gene>
    <name evidence="1" type="ORF">RND71_015659</name>
</gene>
<dbReference type="PANTHER" id="PTHR24128">
    <property type="entry name" value="HOMEOBOX PROTEIN WARIAI"/>
    <property type="match status" value="1"/>
</dbReference>
<dbReference type="InterPro" id="IPR002110">
    <property type="entry name" value="Ankyrin_rpt"/>
</dbReference>